<dbReference type="EMBL" id="VSRR010004399">
    <property type="protein sequence ID" value="MPC39552.1"/>
    <property type="molecule type" value="Genomic_DNA"/>
</dbReference>
<reference evidence="2 3" key="1">
    <citation type="submission" date="2019-05" db="EMBL/GenBank/DDBJ databases">
        <title>Another draft genome of Portunus trituberculatus and its Hox gene families provides insights of decapod evolution.</title>
        <authorList>
            <person name="Jeong J.-H."/>
            <person name="Song I."/>
            <person name="Kim S."/>
            <person name="Choi T."/>
            <person name="Kim D."/>
            <person name="Ryu S."/>
            <person name="Kim W."/>
        </authorList>
    </citation>
    <scope>NUCLEOTIDE SEQUENCE [LARGE SCALE GENOMIC DNA]</scope>
    <source>
        <tissue evidence="2">Muscle</tissue>
    </source>
</reference>
<proteinExistence type="predicted"/>
<keyword evidence="1" id="KW-0732">Signal</keyword>
<accession>A0A5B7EZ83</accession>
<comment type="caution">
    <text evidence="2">The sequence shown here is derived from an EMBL/GenBank/DDBJ whole genome shotgun (WGS) entry which is preliminary data.</text>
</comment>
<evidence type="ECO:0000313" key="2">
    <source>
        <dbReference type="EMBL" id="MPC39552.1"/>
    </source>
</evidence>
<dbReference type="OrthoDB" id="9974421at2759"/>
<dbReference type="AlphaFoldDB" id="A0A5B7EZ83"/>
<dbReference type="Proteomes" id="UP000324222">
    <property type="component" value="Unassembled WGS sequence"/>
</dbReference>
<gene>
    <name evidence="2" type="primary">Lip3_5</name>
    <name evidence="2" type="ORF">E2C01_033092</name>
</gene>
<evidence type="ECO:0000313" key="3">
    <source>
        <dbReference type="Proteomes" id="UP000324222"/>
    </source>
</evidence>
<dbReference type="PANTHER" id="PTHR11005">
    <property type="entry name" value="LYSOSOMAL ACID LIPASE-RELATED"/>
    <property type="match status" value="1"/>
</dbReference>
<protein>
    <submittedName>
        <fullName evidence="2">Lipase 3</fullName>
    </submittedName>
</protein>
<organism evidence="2 3">
    <name type="scientific">Portunus trituberculatus</name>
    <name type="common">Swimming crab</name>
    <name type="synonym">Neptunus trituberculatus</name>
    <dbReference type="NCBI Taxonomy" id="210409"/>
    <lineage>
        <taxon>Eukaryota</taxon>
        <taxon>Metazoa</taxon>
        <taxon>Ecdysozoa</taxon>
        <taxon>Arthropoda</taxon>
        <taxon>Crustacea</taxon>
        <taxon>Multicrustacea</taxon>
        <taxon>Malacostraca</taxon>
        <taxon>Eumalacostraca</taxon>
        <taxon>Eucarida</taxon>
        <taxon>Decapoda</taxon>
        <taxon>Pleocyemata</taxon>
        <taxon>Brachyura</taxon>
        <taxon>Eubrachyura</taxon>
        <taxon>Portunoidea</taxon>
        <taxon>Portunidae</taxon>
        <taxon>Portuninae</taxon>
        <taxon>Portunus</taxon>
    </lineage>
</organism>
<name>A0A5B7EZ83_PORTR</name>
<dbReference type="InterPro" id="IPR029058">
    <property type="entry name" value="AB_hydrolase_fold"/>
</dbReference>
<keyword evidence="3" id="KW-1185">Reference proteome</keyword>
<feature type="chain" id="PRO_5023009931" evidence="1">
    <location>
        <begin position="37"/>
        <end position="168"/>
    </location>
</feature>
<evidence type="ECO:0000256" key="1">
    <source>
        <dbReference type="SAM" id="SignalP"/>
    </source>
</evidence>
<feature type="signal peptide" evidence="1">
    <location>
        <begin position="1"/>
        <end position="36"/>
    </location>
</feature>
<dbReference type="Gene3D" id="3.40.50.1820">
    <property type="entry name" value="alpha/beta hydrolase"/>
    <property type="match status" value="1"/>
</dbReference>
<sequence>MQPDSTAYTSPISPRVSWVRVMAALALVAFVDHAKSSITELAPHSNDIDTVLTLLGVGELLPGTTVAENYCDADIPLVDVCYNIIFFLIVGPDTSELNKVKLLRGGGGNFAKYDYGLLDNLNHYGQQTPPHYDLARVTASVGLFHSDDDWLAGPELLEPTVVSHCRFS</sequence>